<keyword evidence="2" id="KW-0444">Lipid biosynthesis</keyword>
<protein>
    <submittedName>
        <fullName evidence="8">Lysophospholipid acyltransferase family protein</fullName>
    </submittedName>
</protein>
<comment type="pathway">
    <text evidence="1">Lipid metabolism.</text>
</comment>
<keyword evidence="6" id="KW-1133">Transmembrane helix</keyword>
<accession>A0ABP7TF81</accession>
<comment type="caution">
    <text evidence="8">The sequence shown here is derived from an EMBL/GenBank/DDBJ whole genome shotgun (WGS) entry which is preliminary data.</text>
</comment>
<gene>
    <name evidence="8" type="ORF">GCM10022247_57630</name>
</gene>
<evidence type="ECO:0000259" key="7">
    <source>
        <dbReference type="SMART" id="SM00563"/>
    </source>
</evidence>
<sequence length="295" mass="31433">MKTTPGFPATCPTDCLPEAGETPTVPLALKAFRLVAVFAVLLFAVPLAVLLPFFGPRRRVRELRRLSWWTLRALGVRVVHTGPRGGAALLVANHLSWLDGAALLVQQPIHLVADARAASGFLGRLLVGGGTIFLDRFRPSTLGDTLDEVTHALRSGYPVGAFPEGVRRCSSPGGAFAPAVFEAAIRAGVPVRPTLVEHRLRGGRATSAAAFLAGQSLFDNVRSIASIRGLEVHVRALPVLEPSRYRSRAALCRTAKAAIDRSAEPNPSACSAANPKPFVPEKRLITPRELAPLSS</sequence>
<proteinExistence type="predicted"/>
<dbReference type="RefSeq" id="WP_344881418.1">
    <property type="nucleotide sequence ID" value="NZ_BAABAL010000019.1"/>
</dbReference>
<keyword evidence="4" id="KW-0443">Lipid metabolism</keyword>
<dbReference type="PANTHER" id="PTHR10434:SF64">
    <property type="entry name" value="1-ACYL-SN-GLYCEROL-3-PHOSPHATE ACYLTRANSFERASE-RELATED"/>
    <property type="match status" value="1"/>
</dbReference>
<evidence type="ECO:0000256" key="2">
    <source>
        <dbReference type="ARBA" id="ARBA00022516"/>
    </source>
</evidence>
<evidence type="ECO:0000256" key="6">
    <source>
        <dbReference type="SAM" id="Phobius"/>
    </source>
</evidence>
<dbReference type="CDD" id="cd07989">
    <property type="entry name" value="LPLAT_AGPAT-like"/>
    <property type="match status" value="1"/>
</dbReference>
<evidence type="ECO:0000313" key="9">
    <source>
        <dbReference type="Proteomes" id="UP001501747"/>
    </source>
</evidence>
<dbReference type="Pfam" id="PF01553">
    <property type="entry name" value="Acyltransferase"/>
    <property type="match status" value="1"/>
</dbReference>
<organism evidence="8 9">
    <name type="scientific">Allokutzneria multivorans</name>
    <dbReference type="NCBI Taxonomy" id="1142134"/>
    <lineage>
        <taxon>Bacteria</taxon>
        <taxon>Bacillati</taxon>
        <taxon>Actinomycetota</taxon>
        <taxon>Actinomycetes</taxon>
        <taxon>Pseudonocardiales</taxon>
        <taxon>Pseudonocardiaceae</taxon>
        <taxon>Allokutzneria</taxon>
    </lineage>
</organism>
<dbReference type="InterPro" id="IPR002123">
    <property type="entry name" value="Plipid/glycerol_acylTrfase"/>
</dbReference>
<evidence type="ECO:0000256" key="3">
    <source>
        <dbReference type="ARBA" id="ARBA00022679"/>
    </source>
</evidence>
<feature type="transmembrane region" description="Helical" evidence="6">
    <location>
        <begin position="31"/>
        <end position="55"/>
    </location>
</feature>
<dbReference type="PANTHER" id="PTHR10434">
    <property type="entry name" value="1-ACYL-SN-GLYCEROL-3-PHOSPHATE ACYLTRANSFERASE"/>
    <property type="match status" value="1"/>
</dbReference>
<evidence type="ECO:0000256" key="1">
    <source>
        <dbReference type="ARBA" id="ARBA00005189"/>
    </source>
</evidence>
<evidence type="ECO:0000313" key="8">
    <source>
        <dbReference type="EMBL" id="GAA4025419.1"/>
    </source>
</evidence>
<keyword evidence="3" id="KW-0808">Transferase</keyword>
<keyword evidence="9" id="KW-1185">Reference proteome</keyword>
<feature type="domain" description="Phospholipid/glycerol acyltransferase" evidence="7">
    <location>
        <begin position="88"/>
        <end position="199"/>
    </location>
</feature>
<name>A0ABP7TF81_9PSEU</name>
<evidence type="ECO:0000256" key="5">
    <source>
        <dbReference type="ARBA" id="ARBA00023315"/>
    </source>
</evidence>
<dbReference type="SUPFAM" id="SSF69593">
    <property type="entry name" value="Glycerol-3-phosphate (1)-acyltransferase"/>
    <property type="match status" value="1"/>
</dbReference>
<dbReference type="EMBL" id="BAABAL010000019">
    <property type="protein sequence ID" value="GAA4025419.1"/>
    <property type="molecule type" value="Genomic_DNA"/>
</dbReference>
<reference evidence="9" key="1">
    <citation type="journal article" date="2019" name="Int. J. Syst. Evol. Microbiol.">
        <title>The Global Catalogue of Microorganisms (GCM) 10K type strain sequencing project: providing services to taxonomists for standard genome sequencing and annotation.</title>
        <authorList>
            <consortium name="The Broad Institute Genomics Platform"/>
            <consortium name="The Broad Institute Genome Sequencing Center for Infectious Disease"/>
            <person name="Wu L."/>
            <person name="Ma J."/>
        </authorList>
    </citation>
    <scope>NUCLEOTIDE SEQUENCE [LARGE SCALE GENOMIC DNA]</scope>
    <source>
        <strain evidence="9">JCM 17342</strain>
    </source>
</reference>
<keyword evidence="6" id="KW-0812">Transmembrane</keyword>
<dbReference type="GO" id="GO:0016746">
    <property type="term" value="F:acyltransferase activity"/>
    <property type="evidence" value="ECO:0007669"/>
    <property type="project" value="UniProtKB-KW"/>
</dbReference>
<dbReference type="Proteomes" id="UP001501747">
    <property type="component" value="Unassembled WGS sequence"/>
</dbReference>
<keyword evidence="6" id="KW-0472">Membrane</keyword>
<evidence type="ECO:0000256" key="4">
    <source>
        <dbReference type="ARBA" id="ARBA00023098"/>
    </source>
</evidence>
<dbReference type="SMART" id="SM00563">
    <property type="entry name" value="PlsC"/>
    <property type="match status" value="1"/>
</dbReference>
<keyword evidence="5 8" id="KW-0012">Acyltransferase</keyword>